<evidence type="ECO:0000256" key="1">
    <source>
        <dbReference type="ARBA" id="ARBA00004496"/>
    </source>
</evidence>
<dbReference type="EMBL" id="CH991575">
    <property type="protein sequence ID" value="EDQ85273.1"/>
    <property type="molecule type" value="Genomic_DNA"/>
</dbReference>
<evidence type="ECO:0000259" key="4">
    <source>
        <dbReference type="PROSITE" id="PS50010"/>
    </source>
</evidence>
<comment type="subcellular location">
    <subcellularLocation>
        <location evidence="1">Cytoplasm</location>
    </subcellularLocation>
</comment>
<dbReference type="PANTHER" id="PTHR46006:SF6">
    <property type="entry name" value="INTERSECTIN-2 ISOFORM X1"/>
    <property type="match status" value="1"/>
</dbReference>
<keyword evidence="2" id="KW-0963">Cytoplasm</keyword>
<dbReference type="eggNOG" id="KOG4305">
    <property type="taxonomic scope" value="Eukaryota"/>
</dbReference>
<feature type="compositionally biased region" description="Polar residues" evidence="3">
    <location>
        <begin position="24"/>
        <end position="34"/>
    </location>
</feature>
<dbReference type="SUPFAM" id="SSF48065">
    <property type="entry name" value="DBL homology domain (DH-domain)"/>
    <property type="match status" value="1"/>
</dbReference>
<dbReference type="RefSeq" id="XP_001749894.1">
    <property type="nucleotide sequence ID" value="XM_001749842.1"/>
</dbReference>
<reference evidence="5 6" key="1">
    <citation type="journal article" date="2008" name="Nature">
        <title>The genome of the choanoflagellate Monosiga brevicollis and the origin of metazoans.</title>
        <authorList>
            <consortium name="JGI Sequencing"/>
            <person name="King N."/>
            <person name="Westbrook M.J."/>
            <person name="Young S.L."/>
            <person name="Kuo A."/>
            <person name="Abedin M."/>
            <person name="Chapman J."/>
            <person name="Fairclough S."/>
            <person name="Hellsten U."/>
            <person name="Isogai Y."/>
            <person name="Letunic I."/>
            <person name="Marr M."/>
            <person name="Pincus D."/>
            <person name="Putnam N."/>
            <person name="Rokas A."/>
            <person name="Wright K.J."/>
            <person name="Zuzow R."/>
            <person name="Dirks W."/>
            <person name="Good M."/>
            <person name="Goodstein D."/>
            <person name="Lemons D."/>
            <person name="Li W."/>
            <person name="Lyons J.B."/>
            <person name="Morris A."/>
            <person name="Nichols S."/>
            <person name="Richter D.J."/>
            <person name="Salamov A."/>
            <person name="Bork P."/>
            <person name="Lim W.A."/>
            <person name="Manning G."/>
            <person name="Miller W.T."/>
            <person name="McGinnis W."/>
            <person name="Shapiro H."/>
            <person name="Tjian R."/>
            <person name="Grigoriev I.V."/>
            <person name="Rokhsar D."/>
        </authorList>
    </citation>
    <scope>NUCLEOTIDE SEQUENCE [LARGE SCALE GENOMIC DNA]</scope>
    <source>
        <strain evidence="6">MX1 / ATCC 50154</strain>
    </source>
</reference>
<dbReference type="OMA" id="NCLRAAM"/>
<dbReference type="SMART" id="SM00325">
    <property type="entry name" value="RhoGEF"/>
    <property type="match status" value="1"/>
</dbReference>
<dbReference type="GeneID" id="5895210"/>
<dbReference type="PROSITE" id="PS50096">
    <property type="entry name" value="IQ"/>
    <property type="match status" value="1"/>
</dbReference>
<feature type="region of interest" description="Disordered" evidence="3">
    <location>
        <begin position="542"/>
        <end position="570"/>
    </location>
</feature>
<name>A9VB40_MONBE</name>
<dbReference type="STRING" id="81824.A9VB40"/>
<dbReference type="FunCoup" id="A9VB40">
    <property type="interactions" value="297"/>
</dbReference>
<dbReference type="Pfam" id="PF00621">
    <property type="entry name" value="RhoGEF"/>
    <property type="match status" value="1"/>
</dbReference>
<organism evidence="5 6">
    <name type="scientific">Monosiga brevicollis</name>
    <name type="common">Choanoflagellate</name>
    <dbReference type="NCBI Taxonomy" id="81824"/>
    <lineage>
        <taxon>Eukaryota</taxon>
        <taxon>Choanoflagellata</taxon>
        <taxon>Craspedida</taxon>
        <taxon>Salpingoecidae</taxon>
        <taxon>Monosiga</taxon>
    </lineage>
</organism>
<accession>A9VB40</accession>
<dbReference type="Gene3D" id="2.30.29.30">
    <property type="entry name" value="Pleckstrin-homology domain (PH domain)/Phosphotyrosine-binding domain (PTB)"/>
    <property type="match status" value="1"/>
</dbReference>
<feature type="region of interest" description="Disordered" evidence="3">
    <location>
        <begin position="1"/>
        <end position="107"/>
    </location>
</feature>
<dbReference type="GO" id="GO:0035025">
    <property type="term" value="P:positive regulation of Rho protein signal transduction"/>
    <property type="evidence" value="ECO:0000318"/>
    <property type="project" value="GO_Central"/>
</dbReference>
<dbReference type="GO" id="GO:0005737">
    <property type="term" value="C:cytoplasm"/>
    <property type="evidence" value="ECO:0007669"/>
    <property type="project" value="UniProtKB-SubCell"/>
</dbReference>
<gene>
    <name evidence="5" type="ORF">MONBRDRAFT_12062</name>
</gene>
<dbReference type="PROSITE" id="PS50010">
    <property type="entry name" value="DH_2"/>
    <property type="match status" value="1"/>
</dbReference>
<evidence type="ECO:0000256" key="2">
    <source>
        <dbReference type="ARBA" id="ARBA00022490"/>
    </source>
</evidence>
<feature type="region of interest" description="Disordered" evidence="3">
    <location>
        <begin position="122"/>
        <end position="155"/>
    </location>
</feature>
<dbReference type="Gene3D" id="1.20.900.10">
    <property type="entry name" value="Dbl homology (DH) domain"/>
    <property type="match status" value="1"/>
</dbReference>
<evidence type="ECO:0000313" key="6">
    <source>
        <dbReference type="Proteomes" id="UP000001357"/>
    </source>
</evidence>
<evidence type="ECO:0000256" key="3">
    <source>
        <dbReference type="SAM" id="MobiDB-lite"/>
    </source>
</evidence>
<dbReference type="AlphaFoldDB" id="A9VB40"/>
<dbReference type="PANTHER" id="PTHR46006">
    <property type="entry name" value="RHO GUANINE NUCLEOTIDE EXCHANGE FACTOR AT 64C, ISOFORM A"/>
    <property type="match status" value="1"/>
</dbReference>
<dbReference type="InterPro" id="IPR035899">
    <property type="entry name" value="DBL_dom_sf"/>
</dbReference>
<feature type="domain" description="DH" evidence="4">
    <location>
        <begin position="197"/>
        <end position="381"/>
    </location>
</feature>
<proteinExistence type="predicted"/>
<dbReference type="InterPro" id="IPR011993">
    <property type="entry name" value="PH-like_dom_sf"/>
</dbReference>
<feature type="compositionally biased region" description="Basic and acidic residues" evidence="3">
    <location>
        <begin position="13"/>
        <end position="22"/>
    </location>
</feature>
<evidence type="ECO:0000313" key="5">
    <source>
        <dbReference type="EMBL" id="EDQ85273.1"/>
    </source>
</evidence>
<keyword evidence="6" id="KW-1185">Reference proteome</keyword>
<dbReference type="GO" id="GO:0005085">
    <property type="term" value="F:guanyl-nucleotide exchange factor activity"/>
    <property type="evidence" value="ECO:0007669"/>
    <property type="project" value="InterPro"/>
</dbReference>
<protein>
    <recommendedName>
        <fullName evidence="4">DH domain-containing protein</fullName>
    </recommendedName>
</protein>
<dbReference type="KEGG" id="mbr:MONBRDRAFT_12062"/>
<feature type="compositionally biased region" description="Basic and acidic residues" evidence="3">
    <location>
        <begin position="542"/>
        <end position="560"/>
    </location>
</feature>
<dbReference type="InterPro" id="IPR000219">
    <property type="entry name" value="DH_dom"/>
</dbReference>
<dbReference type="Proteomes" id="UP000001357">
    <property type="component" value="Unassembled WGS sequence"/>
</dbReference>
<dbReference type="InParanoid" id="A9VB40"/>
<dbReference type="InterPro" id="IPR051480">
    <property type="entry name" value="Endocytic_GEF_Adapter"/>
</dbReference>
<sequence length="570" mass="64750">MSQTASPMTRKRAHDEAEREENLQLENDTNASNITRHRAIKRPAPAKDLAPTINQIDDEEFNAEPELVLSSLRPLDSDDEDQGDASGAPANKQAKRLSTSSQRSLRRFSSFKEKAASLLSPMRRSARRFSRSLSSRGSKRGGAHGYTTMPKESISYDIDPRALHDRSRKKPTRSYSTLSLRHVQLPDEDAVTEAERERFFIIQELVQGEEAACTNMFHVYQIYDKSSTAFKLFTDEQRDIIFTNYMEIRQLSEDLLMLLNNRQSSALPNIGRALMAWLPMARGPYAIYCSGQRRSKHLLRALKHDKNRDQLLEFDKLASRCHEAHGRELDAMLDFPRTRMAGYKLFVSRLLKETPKDHPEYSDLLAAEQLCHETVSYINNVTRDSLADRATELAESLDRALHAPDPIMTPLLFYCTGQRVDKAHKSHPINLYLFDTHILATKFKSKAADAKMTLVAKPIPVLHLTPVDTTGDDGTDEEQMQLAMTVQAPVRGGSLRRSTRRSSLSSRATGFIVKFDRLSDKMDFLEAFQRLKRELEELCREHEAGLEGDHEESSGEDHQEAAIQEEESMA</sequence>